<dbReference type="Gene3D" id="3.40.250.10">
    <property type="entry name" value="Rhodanese-like domain"/>
    <property type="match status" value="1"/>
</dbReference>
<dbReference type="SUPFAM" id="SSF52821">
    <property type="entry name" value="Rhodanese/Cell cycle control phosphatase"/>
    <property type="match status" value="1"/>
</dbReference>
<keyword evidence="1" id="KW-0472">Membrane</keyword>
<dbReference type="Proteomes" id="UP000630528">
    <property type="component" value="Unassembled WGS sequence"/>
</dbReference>
<gene>
    <name evidence="3" type="ORF">JJB11_21110</name>
</gene>
<protein>
    <submittedName>
        <fullName evidence="3">Rhodanese-like domain-containing protein</fullName>
    </submittedName>
</protein>
<dbReference type="Pfam" id="PF00581">
    <property type="entry name" value="Rhodanese"/>
    <property type="match status" value="1"/>
</dbReference>
<keyword evidence="1" id="KW-0812">Transmembrane</keyword>
<proteinExistence type="predicted"/>
<evidence type="ECO:0000256" key="1">
    <source>
        <dbReference type="SAM" id="Phobius"/>
    </source>
</evidence>
<accession>A0A934TVZ8</accession>
<name>A0A934TVZ8_9BURK</name>
<organism evidence="3 4">
    <name type="scientific">Ramlibacter ginsenosidimutans</name>
    <dbReference type="NCBI Taxonomy" id="502333"/>
    <lineage>
        <taxon>Bacteria</taxon>
        <taxon>Pseudomonadati</taxon>
        <taxon>Pseudomonadota</taxon>
        <taxon>Betaproteobacteria</taxon>
        <taxon>Burkholderiales</taxon>
        <taxon>Comamonadaceae</taxon>
        <taxon>Ramlibacter</taxon>
    </lineage>
</organism>
<dbReference type="CDD" id="cd00158">
    <property type="entry name" value="RHOD"/>
    <property type="match status" value="1"/>
</dbReference>
<reference evidence="3" key="1">
    <citation type="journal article" date="2012" name="J. Microbiol. Biotechnol.">
        <title>Ramlibacter ginsenosidimutans sp. nov., with ginsenoside-converting activity.</title>
        <authorList>
            <person name="Wang L."/>
            <person name="An D.S."/>
            <person name="Kim S.G."/>
            <person name="Jin F.X."/>
            <person name="Kim S.C."/>
            <person name="Lee S.T."/>
            <person name="Im W.T."/>
        </authorList>
    </citation>
    <scope>NUCLEOTIDE SEQUENCE</scope>
    <source>
        <strain evidence="3">KACC 17527</strain>
    </source>
</reference>
<keyword evidence="4" id="KW-1185">Reference proteome</keyword>
<evidence type="ECO:0000313" key="3">
    <source>
        <dbReference type="EMBL" id="MBK6008609.1"/>
    </source>
</evidence>
<dbReference type="PROSITE" id="PS50206">
    <property type="entry name" value="RHODANESE_3"/>
    <property type="match status" value="1"/>
</dbReference>
<feature type="transmembrane region" description="Helical" evidence="1">
    <location>
        <begin position="6"/>
        <end position="26"/>
    </location>
</feature>
<sequence>MNLLPFLAQNWALVLIAVVSGGLLLWPGIAAGARSGVPPDVAVQLINRERAVVVDVSESDEFAAGHIVGSRNVPVGQLQQRLPEVVKNKGVPLILVCASGTRAQRCLGQAKSLGYEKAVVLGGGLRAWKDANLPVERS</sequence>
<dbReference type="InterPro" id="IPR050229">
    <property type="entry name" value="GlpE_sulfurtransferase"/>
</dbReference>
<reference evidence="3" key="2">
    <citation type="submission" date="2021-01" db="EMBL/GenBank/DDBJ databases">
        <authorList>
            <person name="Kang M."/>
        </authorList>
    </citation>
    <scope>NUCLEOTIDE SEQUENCE</scope>
    <source>
        <strain evidence="3">KACC 17527</strain>
    </source>
</reference>
<dbReference type="PANTHER" id="PTHR43031">
    <property type="entry name" value="FAD-DEPENDENT OXIDOREDUCTASE"/>
    <property type="match status" value="1"/>
</dbReference>
<dbReference type="SMART" id="SM00450">
    <property type="entry name" value="RHOD"/>
    <property type="match status" value="1"/>
</dbReference>
<keyword evidence="1" id="KW-1133">Transmembrane helix</keyword>
<dbReference type="InterPro" id="IPR001763">
    <property type="entry name" value="Rhodanese-like_dom"/>
</dbReference>
<dbReference type="AlphaFoldDB" id="A0A934TVZ8"/>
<dbReference type="InterPro" id="IPR036873">
    <property type="entry name" value="Rhodanese-like_dom_sf"/>
</dbReference>
<evidence type="ECO:0000259" key="2">
    <source>
        <dbReference type="PROSITE" id="PS50206"/>
    </source>
</evidence>
<dbReference type="PANTHER" id="PTHR43031:SF18">
    <property type="entry name" value="RHODANESE-RELATED SULFURTRANSFERASES"/>
    <property type="match status" value="1"/>
</dbReference>
<comment type="caution">
    <text evidence="3">The sequence shown here is derived from an EMBL/GenBank/DDBJ whole genome shotgun (WGS) entry which is preliminary data.</text>
</comment>
<evidence type="ECO:0000313" key="4">
    <source>
        <dbReference type="Proteomes" id="UP000630528"/>
    </source>
</evidence>
<feature type="domain" description="Rhodanese" evidence="2">
    <location>
        <begin position="47"/>
        <end position="137"/>
    </location>
</feature>
<dbReference type="EMBL" id="JAEPWM010000011">
    <property type="protein sequence ID" value="MBK6008609.1"/>
    <property type="molecule type" value="Genomic_DNA"/>
</dbReference>